<sequence>MMGQTRELSTRKHTLRLKDLSCTSGPAPIGSNTSPTLSGLSALPKAPEPPRSAFLNAPNPPPSVSSHASNGPPSASFHAPNLPPPASFNAPNLPPSASFKAPNSPPSALFNAPSPPPSASFNASDALTSAPIISNPSLTFQARLHRSRRPTHPNQASCLVQVHSLPCLAPVPPAIMPNPPPTFRSRNGTLGAFTWPTLNGSSKASSTVPFELPVSPITSSSPMTENLQSSPVTRMSQTGAASDMSFVPSRIVPSPAPSAITSIALTDAGTMQSSLITNAWPDY</sequence>
<feature type="region of interest" description="Disordered" evidence="1">
    <location>
        <begin position="1"/>
        <end position="123"/>
    </location>
</feature>
<keyword evidence="3" id="KW-1185">Reference proteome</keyword>
<dbReference type="Proteomes" id="UP000800200">
    <property type="component" value="Unassembled WGS sequence"/>
</dbReference>
<evidence type="ECO:0000256" key="1">
    <source>
        <dbReference type="SAM" id="MobiDB-lite"/>
    </source>
</evidence>
<protein>
    <submittedName>
        <fullName evidence="2">Uncharacterized protein</fullName>
    </submittedName>
</protein>
<evidence type="ECO:0000313" key="3">
    <source>
        <dbReference type="Proteomes" id="UP000800200"/>
    </source>
</evidence>
<feature type="compositionally biased region" description="Polar residues" evidence="1">
    <location>
        <begin position="64"/>
        <end position="73"/>
    </location>
</feature>
<proteinExistence type="predicted"/>
<gene>
    <name evidence="2" type="ORF">K469DRAFT_268633</name>
</gene>
<dbReference type="AlphaFoldDB" id="A0A6A6DRU4"/>
<reference evidence="2" key="1">
    <citation type="journal article" date="2020" name="Stud. Mycol.">
        <title>101 Dothideomycetes genomes: a test case for predicting lifestyles and emergence of pathogens.</title>
        <authorList>
            <person name="Haridas S."/>
            <person name="Albert R."/>
            <person name="Binder M."/>
            <person name="Bloem J."/>
            <person name="Labutti K."/>
            <person name="Salamov A."/>
            <person name="Andreopoulos B."/>
            <person name="Baker S."/>
            <person name="Barry K."/>
            <person name="Bills G."/>
            <person name="Bluhm B."/>
            <person name="Cannon C."/>
            <person name="Castanera R."/>
            <person name="Culley D."/>
            <person name="Daum C."/>
            <person name="Ezra D."/>
            <person name="Gonzalez J."/>
            <person name="Henrissat B."/>
            <person name="Kuo A."/>
            <person name="Liang C."/>
            <person name="Lipzen A."/>
            <person name="Lutzoni F."/>
            <person name="Magnuson J."/>
            <person name="Mondo S."/>
            <person name="Nolan M."/>
            <person name="Ohm R."/>
            <person name="Pangilinan J."/>
            <person name="Park H.-J."/>
            <person name="Ramirez L."/>
            <person name="Alfaro M."/>
            <person name="Sun H."/>
            <person name="Tritt A."/>
            <person name="Yoshinaga Y."/>
            <person name="Zwiers L.-H."/>
            <person name="Turgeon B."/>
            <person name="Goodwin S."/>
            <person name="Spatafora J."/>
            <person name="Crous P."/>
            <person name="Grigoriev I."/>
        </authorList>
    </citation>
    <scope>NUCLEOTIDE SEQUENCE</scope>
    <source>
        <strain evidence="2">CBS 207.26</strain>
    </source>
</reference>
<accession>A0A6A6DRU4</accession>
<evidence type="ECO:0000313" key="2">
    <source>
        <dbReference type="EMBL" id="KAF2180690.1"/>
    </source>
</evidence>
<feature type="compositionally biased region" description="Polar residues" evidence="1">
    <location>
        <begin position="30"/>
        <end position="39"/>
    </location>
</feature>
<name>A0A6A6DRU4_9PEZI</name>
<dbReference type="EMBL" id="ML994656">
    <property type="protein sequence ID" value="KAF2180690.1"/>
    <property type="molecule type" value="Genomic_DNA"/>
</dbReference>
<organism evidence="2 3">
    <name type="scientific">Zopfia rhizophila CBS 207.26</name>
    <dbReference type="NCBI Taxonomy" id="1314779"/>
    <lineage>
        <taxon>Eukaryota</taxon>
        <taxon>Fungi</taxon>
        <taxon>Dikarya</taxon>
        <taxon>Ascomycota</taxon>
        <taxon>Pezizomycotina</taxon>
        <taxon>Dothideomycetes</taxon>
        <taxon>Dothideomycetes incertae sedis</taxon>
        <taxon>Zopfiaceae</taxon>
        <taxon>Zopfia</taxon>
    </lineage>
</organism>
<feature type="region of interest" description="Disordered" evidence="1">
    <location>
        <begin position="216"/>
        <end position="239"/>
    </location>
</feature>